<dbReference type="EMBL" id="CP038865">
    <property type="protein sequence ID" value="QCA28086.1"/>
    <property type="molecule type" value="Genomic_DNA"/>
</dbReference>
<accession>A0AAJ5JQ98</accession>
<evidence type="ECO:0000256" key="5">
    <source>
        <dbReference type="PIRSR" id="PIRSR600760-2"/>
    </source>
</evidence>
<dbReference type="EMBL" id="SRHU01000027">
    <property type="protein sequence ID" value="TFZ40129.1"/>
    <property type="molecule type" value="Genomic_DNA"/>
</dbReference>
<organism evidence="7 9">
    <name type="scientific">Vagococcus xieshaowenii</name>
    <dbReference type="NCBI Taxonomy" id="2562451"/>
    <lineage>
        <taxon>Bacteria</taxon>
        <taxon>Bacillati</taxon>
        <taxon>Bacillota</taxon>
        <taxon>Bacilli</taxon>
        <taxon>Lactobacillales</taxon>
        <taxon>Enterococcaceae</taxon>
        <taxon>Vagococcus</taxon>
    </lineage>
</organism>
<feature type="binding site" evidence="5">
    <location>
        <position position="89"/>
    </location>
    <ligand>
        <name>Mg(2+)</name>
        <dbReference type="ChEBI" id="CHEBI:18420"/>
        <label>1</label>
        <note>catalytic</note>
    </ligand>
</feature>
<keyword evidence="8" id="KW-1185">Reference proteome</keyword>
<dbReference type="InterPro" id="IPR020583">
    <property type="entry name" value="Inositol_monoP_metal-BS"/>
</dbReference>
<evidence type="ECO:0000256" key="1">
    <source>
        <dbReference type="ARBA" id="ARBA00001946"/>
    </source>
</evidence>
<dbReference type="PANTHER" id="PTHR20854">
    <property type="entry name" value="INOSITOL MONOPHOSPHATASE"/>
    <property type="match status" value="1"/>
</dbReference>
<dbReference type="Proteomes" id="UP000296883">
    <property type="component" value="Chromosome"/>
</dbReference>
<protein>
    <submittedName>
        <fullName evidence="7">Inositol monophosphatase family protein</fullName>
    </submittedName>
</protein>
<dbReference type="Gene3D" id="3.40.190.80">
    <property type="match status" value="1"/>
</dbReference>
<dbReference type="GO" id="GO:0008934">
    <property type="term" value="F:inositol monophosphate 1-phosphatase activity"/>
    <property type="evidence" value="ECO:0007669"/>
    <property type="project" value="TreeGrafter"/>
</dbReference>
<feature type="binding site" evidence="5">
    <location>
        <position position="208"/>
    </location>
    <ligand>
        <name>Mg(2+)</name>
        <dbReference type="ChEBI" id="CHEBI:18420"/>
        <label>1</label>
        <note>catalytic</note>
    </ligand>
</feature>
<dbReference type="GO" id="GO:0007165">
    <property type="term" value="P:signal transduction"/>
    <property type="evidence" value="ECO:0007669"/>
    <property type="project" value="TreeGrafter"/>
</dbReference>
<comment type="cofactor">
    <cofactor evidence="1 5">
        <name>Mg(2+)</name>
        <dbReference type="ChEBI" id="CHEBI:18420"/>
    </cofactor>
</comment>
<dbReference type="PANTHER" id="PTHR20854:SF4">
    <property type="entry name" value="INOSITOL-1-MONOPHOSPHATASE-RELATED"/>
    <property type="match status" value="1"/>
</dbReference>
<gene>
    <name evidence="7" type="ORF">E4031_08030</name>
    <name evidence="6" type="ORF">E4Z98_01705</name>
</gene>
<keyword evidence="3" id="KW-0378">Hydrolase</keyword>
<evidence type="ECO:0000256" key="2">
    <source>
        <dbReference type="ARBA" id="ARBA00022723"/>
    </source>
</evidence>
<dbReference type="AlphaFoldDB" id="A0AAJ5JQ98"/>
<dbReference type="GO" id="GO:0006020">
    <property type="term" value="P:inositol metabolic process"/>
    <property type="evidence" value="ECO:0007669"/>
    <property type="project" value="TreeGrafter"/>
</dbReference>
<reference evidence="6 8" key="2">
    <citation type="journal article" date="2020" name="Int. J. Syst. Evol. Microbiol.">
        <title>Vagococcus xieshaowenii sp. nov., isolated from snow finch (Montifringilla taczanowskii) cloacal content.</title>
        <authorList>
            <person name="Ge Y."/>
            <person name="Yang J."/>
            <person name="Lai X.H."/>
            <person name="Zhang G."/>
            <person name="Jin D."/>
            <person name="Lu S."/>
            <person name="Wang B."/>
            <person name="Huang Y."/>
            <person name="Huang Y."/>
            <person name="Ren Z."/>
            <person name="Zhang X."/>
            <person name="Xu J."/>
        </authorList>
    </citation>
    <scope>NUCLEOTIDE SEQUENCE [LARGE SCALE GENOMIC DNA]</scope>
    <source>
        <strain evidence="6">Personal::cf-49</strain>
        <strain evidence="8">personal::cf-49</strain>
    </source>
</reference>
<evidence type="ECO:0000313" key="7">
    <source>
        <dbReference type="EMBL" id="TFZ40129.1"/>
    </source>
</evidence>
<dbReference type="RefSeq" id="WP_135254941.1">
    <property type="nucleotide sequence ID" value="NZ_CP038865.1"/>
</dbReference>
<evidence type="ECO:0000313" key="8">
    <source>
        <dbReference type="Proteomes" id="UP000296883"/>
    </source>
</evidence>
<evidence type="ECO:0000256" key="4">
    <source>
        <dbReference type="ARBA" id="ARBA00022842"/>
    </source>
</evidence>
<proteinExistence type="predicted"/>
<dbReference type="InterPro" id="IPR000760">
    <property type="entry name" value="Inositol_monophosphatase-like"/>
</dbReference>
<feature type="binding site" evidence="5">
    <location>
        <position position="68"/>
    </location>
    <ligand>
        <name>Mg(2+)</name>
        <dbReference type="ChEBI" id="CHEBI:18420"/>
        <label>1</label>
        <note>catalytic</note>
    </ligand>
</feature>
<reference evidence="7 9" key="1">
    <citation type="submission" date="2019-03" db="EMBL/GenBank/DDBJ databases">
        <title>Vagococcus sp. was isolated fron gut of Carduelis flavirostris.</title>
        <authorList>
            <person name="Ge Y."/>
        </authorList>
    </citation>
    <scope>NUCLEOTIDE SEQUENCE [LARGE SCALE GENOMIC DNA]</scope>
    <source>
        <strain evidence="7 9">CF-210</strain>
    </source>
</reference>
<feature type="binding site" evidence="5">
    <location>
        <position position="86"/>
    </location>
    <ligand>
        <name>Mg(2+)</name>
        <dbReference type="ChEBI" id="CHEBI:18420"/>
        <label>1</label>
        <note>catalytic</note>
    </ligand>
</feature>
<evidence type="ECO:0000313" key="6">
    <source>
        <dbReference type="EMBL" id="QCA28086.1"/>
    </source>
</evidence>
<dbReference type="SUPFAM" id="SSF56655">
    <property type="entry name" value="Carbohydrate phosphatase"/>
    <property type="match status" value="1"/>
</dbReference>
<dbReference type="Gene3D" id="3.30.540.10">
    <property type="entry name" value="Fructose-1,6-Bisphosphatase, subunit A, domain 1"/>
    <property type="match status" value="1"/>
</dbReference>
<dbReference type="PRINTS" id="PR00377">
    <property type="entry name" value="IMPHPHTASES"/>
</dbReference>
<sequence>MEINRLSDVVKSWLYEAGEMVLEALNAPLKADEKSSRKDIVTNVDKEIEQFFVSKIIEQFPEDRIIGEEGASRNHDNDTQRTWLIDPIDGTLNFYKQKDYFCLMIAIEQEQGDSLGFIYELMRDEMLWGGPKVGVYLNDKRVSMVVDQPLRDGLININSGMVINNRYNAQQIIKQSLGIRMVGCAGIAIKEVVLGKQVAYMSYLQPWDYAAGRILAESVGIVVAAIDEEQLTLTKRQVVVFATPATYQEIRKIKEL</sequence>
<dbReference type="GO" id="GO:0046872">
    <property type="term" value="F:metal ion binding"/>
    <property type="evidence" value="ECO:0007669"/>
    <property type="project" value="UniProtKB-KW"/>
</dbReference>
<dbReference type="PROSITE" id="PS00629">
    <property type="entry name" value="IMP_1"/>
    <property type="match status" value="1"/>
</dbReference>
<dbReference type="Proteomes" id="UP000297725">
    <property type="component" value="Unassembled WGS sequence"/>
</dbReference>
<keyword evidence="4 5" id="KW-0460">Magnesium</keyword>
<evidence type="ECO:0000313" key="9">
    <source>
        <dbReference type="Proteomes" id="UP000297725"/>
    </source>
</evidence>
<keyword evidence="2 5" id="KW-0479">Metal-binding</keyword>
<name>A0AAJ5JQ98_9ENTE</name>
<dbReference type="FunFam" id="3.30.540.10:FF:000003">
    <property type="entry name" value="Inositol-1-monophosphatase"/>
    <property type="match status" value="1"/>
</dbReference>
<evidence type="ECO:0000256" key="3">
    <source>
        <dbReference type="ARBA" id="ARBA00022801"/>
    </source>
</evidence>
<dbReference type="Pfam" id="PF00459">
    <property type="entry name" value="Inositol_P"/>
    <property type="match status" value="1"/>
</dbReference>
<dbReference type="CDD" id="cd01637">
    <property type="entry name" value="IMPase_like"/>
    <property type="match status" value="1"/>
</dbReference>
<feature type="binding site" evidence="5">
    <location>
        <position position="88"/>
    </location>
    <ligand>
        <name>Mg(2+)</name>
        <dbReference type="ChEBI" id="CHEBI:18420"/>
        <label>1</label>
        <note>catalytic</note>
    </ligand>
</feature>